<dbReference type="GO" id="GO:0005829">
    <property type="term" value="C:cytosol"/>
    <property type="evidence" value="ECO:0007669"/>
    <property type="project" value="TreeGrafter"/>
</dbReference>
<evidence type="ECO:0000313" key="9">
    <source>
        <dbReference type="EMBL" id="MBJ7600994.1"/>
    </source>
</evidence>
<keyword evidence="6 7" id="KW-0275">Fatty acid biosynthesis</keyword>
<comment type="subcellular location">
    <subcellularLocation>
        <location evidence="7">Cytoplasm</location>
    </subcellularLocation>
</comment>
<dbReference type="RefSeq" id="WP_338205010.1">
    <property type="nucleotide sequence ID" value="NZ_JAEKNR010000232.1"/>
</dbReference>
<evidence type="ECO:0000259" key="8">
    <source>
        <dbReference type="PROSITE" id="PS50075"/>
    </source>
</evidence>
<dbReference type="EMBL" id="JAEKNR010000232">
    <property type="protein sequence ID" value="MBJ7600994.1"/>
    <property type="molecule type" value="Genomic_DNA"/>
</dbReference>
<comment type="similarity">
    <text evidence="7">Belongs to the acyl carrier protein (ACP) family.</text>
</comment>
<dbReference type="PROSITE" id="PS50075">
    <property type="entry name" value="CARRIER"/>
    <property type="match status" value="1"/>
</dbReference>
<proteinExistence type="inferred from homology"/>
<organism evidence="9 10">
    <name type="scientific">Candidatus Nephthysia bennettiae</name>
    <dbReference type="NCBI Taxonomy" id="3127016"/>
    <lineage>
        <taxon>Bacteria</taxon>
        <taxon>Bacillati</taxon>
        <taxon>Candidatus Dormiibacterota</taxon>
        <taxon>Candidatus Dormibacteria</taxon>
        <taxon>Candidatus Dormibacterales</taxon>
        <taxon>Candidatus Dormibacteraceae</taxon>
        <taxon>Candidatus Nephthysia</taxon>
    </lineage>
</organism>
<dbReference type="GO" id="GO:0016020">
    <property type="term" value="C:membrane"/>
    <property type="evidence" value="ECO:0007669"/>
    <property type="project" value="GOC"/>
</dbReference>
<feature type="modified residue" description="O-(pantetheine 4'-phosphoryl)serine" evidence="7">
    <location>
        <position position="38"/>
    </location>
</feature>
<name>A0A934NBL0_9BACT</name>
<evidence type="ECO:0000256" key="4">
    <source>
        <dbReference type="ARBA" id="ARBA00022832"/>
    </source>
</evidence>
<dbReference type="GO" id="GO:0000036">
    <property type="term" value="F:acyl carrier activity"/>
    <property type="evidence" value="ECO:0007669"/>
    <property type="project" value="UniProtKB-UniRule"/>
</dbReference>
<keyword evidence="5 7" id="KW-0443">Lipid metabolism</keyword>
<keyword evidence="2 7" id="KW-0444">Lipid biosynthesis</keyword>
<dbReference type="Pfam" id="PF00550">
    <property type="entry name" value="PP-binding"/>
    <property type="match status" value="1"/>
</dbReference>
<keyword evidence="7" id="KW-0963">Cytoplasm</keyword>
<evidence type="ECO:0000256" key="3">
    <source>
        <dbReference type="ARBA" id="ARBA00022553"/>
    </source>
</evidence>
<dbReference type="PANTHER" id="PTHR20863">
    <property type="entry name" value="ACYL CARRIER PROTEIN"/>
    <property type="match status" value="1"/>
</dbReference>
<comment type="pathway">
    <text evidence="7">Lipid metabolism; fatty acid biosynthesis.</text>
</comment>
<keyword evidence="10" id="KW-1185">Reference proteome</keyword>
<reference evidence="9" key="1">
    <citation type="submission" date="2020-10" db="EMBL/GenBank/DDBJ databases">
        <title>Ca. Dormibacterota MAGs.</title>
        <authorList>
            <person name="Montgomery K."/>
        </authorList>
    </citation>
    <scope>NUCLEOTIDE SEQUENCE [LARGE SCALE GENOMIC DNA]</scope>
    <source>
        <strain evidence="9">SC8812_S17_10</strain>
    </source>
</reference>
<comment type="caution">
    <text evidence="9">The sequence shown here is derived from an EMBL/GenBank/DDBJ whole genome shotgun (WGS) entry which is preliminary data.</text>
</comment>
<dbReference type="InterPro" id="IPR009081">
    <property type="entry name" value="PP-bd_ACP"/>
</dbReference>
<keyword evidence="3 7" id="KW-0597">Phosphoprotein</keyword>
<protein>
    <recommendedName>
        <fullName evidence="7">Acyl carrier protein</fullName>
        <shortName evidence="7">ACP</shortName>
    </recommendedName>
</protein>
<accession>A0A934NBL0</accession>
<gene>
    <name evidence="7" type="primary">acpP</name>
    <name evidence="9" type="ORF">JF922_23355</name>
</gene>
<feature type="domain" description="Carrier" evidence="8">
    <location>
        <begin position="3"/>
        <end position="78"/>
    </location>
</feature>
<comment type="function">
    <text evidence="7">Carrier of the growing fatty acid chain in fatty acid biosynthesis.</text>
</comment>
<evidence type="ECO:0000256" key="6">
    <source>
        <dbReference type="ARBA" id="ARBA00023160"/>
    </source>
</evidence>
<dbReference type="InterPro" id="IPR003231">
    <property type="entry name" value="ACP"/>
</dbReference>
<dbReference type="SUPFAM" id="SSF47336">
    <property type="entry name" value="ACP-like"/>
    <property type="match status" value="1"/>
</dbReference>
<keyword evidence="4 7" id="KW-0276">Fatty acid metabolism</keyword>
<keyword evidence="1 7" id="KW-0596">Phosphopantetheine</keyword>
<evidence type="ECO:0000313" key="10">
    <source>
        <dbReference type="Proteomes" id="UP000612893"/>
    </source>
</evidence>
<dbReference type="AlphaFoldDB" id="A0A934NBL0"/>
<evidence type="ECO:0000256" key="1">
    <source>
        <dbReference type="ARBA" id="ARBA00022450"/>
    </source>
</evidence>
<comment type="PTM">
    <text evidence="7">4'-phosphopantetheine is transferred from CoA to a specific serine of apo-ACP by AcpS. This modification is essential for activity because fatty acids are bound in thioester linkage to the sulfhydryl of the prosthetic group.</text>
</comment>
<evidence type="ECO:0000256" key="5">
    <source>
        <dbReference type="ARBA" id="ARBA00023098"/>
    </source>
</evidence>
<evidence type="ECO:0000256" key="7">
    <source>
        <dbReference type="HAMAP-Rule" id="MF_01217"/>
    </source>
</evidence>
<dbReference type="Proteomes" id="UP000612893">
    <property type="component" value="Unassembled WGS sequence"/>
</dbReference>
<dbReference type="GO" id="GO:0009245">
    <property type="term" value="P:lipid A biosynthetic process"/>
    <property type="evidence" value="ECO:0007669"/>
    <property type="project" value="TreeGrafter"/>
</dbReference>
<evidence type="ECO:0000256" key="2">
    <source>
        <dbReference type="ARBA" id="ARBA00022516"/>
    </source>
</evidence>
<sequence>MAELDFRELQELAAEILGVEPEQVQMNVSFQRDLAADSLDLVELIAAVEDKYDVELSEEELERMKNVGDLWQFLEAHEAQRASA</sequence>
<dbReference type="InterPro" id="IPR036736">
    <property type="entry name" value="ACP-like_sf"/>
</dbReference>
<dbReference type="GO" id="GO:0000035">
    <property type="term" value="F:acyl binding"/>
    <property type="evidence" value="ECO:0007669"/>
    <property type="project" value="TreeGrafter"/>
</dbReference>
<dbReference type="NCBIfam" id="NF002150">
    <property type="entry name" value="PRK00982.1-4"/>
    <property type="match status" value="1"/>
</dbReference>
<dbReference type="PANTHER" id="PTHR20863:SF76">
    <property type="entry name" value="CARRIER DOMAIN-CONTAINING PROTEIN"/>
    <property type="match status" value="1"/>
</dbReference>
<dbReference type="HAMAP" id="MF_01217">
    <property type="entry name" value="Acyl_carrier"/>
    <property type="match status" value="1"/>
</dbReference>
<dbReference type="Gene3D" id="1.10.1200.10">
    <property type="entry name" value="ACP-like"/>
    <property type="match status" value="1"/>
</dbReference>
<dbReference type="NCBIfam" id="NF002148">
    <property type="entry name" value="PRK00982.1-2"/>
    <property type="match status" value="1"/>
</dbReference>